<dbReference type="Proteomes" id="UP001334804">
    <property type="component" value="Chromosome"/>
</dbReference>
<dbReference type="GO" id="GO:0016477">
    <property type="term" value="P:cell migration"/>
    <property type="evidence" value="ECO:0007669"/>
    <property type="project" value="TreeGrafter"/>
</dbReference>
<dbReference type="SMART" id="SM00089">
    <property type="entry name" value="PKD"/>
    <property type="match status" value="1"/>
</dbReference>
<evidence type="ECO:0000313" key="6">
    <source>
        <dbReference type="Proteomes" id="UP000199343"/>
    </source>
</evidence>
<keyword evidence="2" id="KW-0732">Signal</keyword>
<dbReference type="Pfam" id="PF18911">
    <property type="entry name" value="PKD_4"/>
    <property type="match status" value="1"/>
</dbReference>
<dbReference type="InterPro" id="IPR008999">
    <property type="entry name" value="Actin-crosslinking"/>
</dbReference>
<dbReference type="PANTHER" id="PTHR10551">
    <property type="entry name" value="FASCIN"/>
    <property type="match status" value="1"/>
</dbReference>
<dbReference type="InterPro" id="IPR006626">
    <property type="entry name" value="PbH1"/>
</dbReference>
<sequence length="769" mass="78907">MRKTPLAGLTALALAGTLFGAVTPAHAEEPGTLYVRGTSTACSDGGSGSLEQPFCTIGRAAAVATAGQTVDIGGGNYRERVTIANSGTPERPIVFSATGTATLHGPTSGYVVDGQHDILLRNLRVSGATDLPALDFRDASGITVQGGSFAMAQVSTTPAVRLTAVTRSNLKNVVVSGMALVTGLTMDAASSDVLVSRTTVGTGATNTNGVGIQVDGPRNTILGNVVLGFSRAGVAVGPGAADVEVVNNEVRNGTGYGIHNHGATGTAITNNTVGYNCLGGIRVDGASTGVSVQNNMLTSNGRLGQPHCVGSPPDEGEIGVHGDAVTGTVVDYNNTYHFTSPSGVAYSWNGTRMGLAAFRTASGQAAHDRDTPNPRDRYDSANSAAPGYRPEDRVNAPRVDDPTAPNTGAGPVAYADRGAVETVRTPLARTSVTLDLAAASVTVDATASVPGFTPINSYQFSFGDGTVVTQASPVASHRYANPGEYAVSTRVTGPDGRSNDRTDLVSVLPGTGTVGLLALHNLRYVSPPSQNSTVLGLDQAGLTAAAQFDLADAGSGQVALVSRATGRYVSADTAAVELLTMTRTRVDTTERFTLVRNADGSISLRSVSSGRYVSPLSETSPYLIANQTTVGTSAKFHQVKVTDAARSLRALVNGRLVTAESAGTKPLIANRTATGTSERFDVVDLGNGQVALFARANNRFVTAADGLPLIAGRSTVGSWERFTVVRNREGTVSLKAVANGRYVTAANAGASPLAANRTGIGPAEKFTLR</sequence>
<dbReference type="AlphaFoldDB" id="A0A1C6UTA3"/>
<evidence type="ECO:0000256" key="1">
    <source>
        <dbReference type="SAM" id="MobiDB-lite"/>
    </source>
</evidence>
<feature type="signal peptide" evidence="2">
    <location>
        <begin position="1"/>
        <end position="27"/>
    </location>
</feature>
<dbReference type="EMBL" id="FMIC01000002">
    <property type="protein sequence ID" value="SCL57198.1"/>
    <property type="molecule type" value="Genomic_DNA"/>
</dbReference>
<dbReference type="Pfam" id="PF13229">
    <property type="entry name" value="Beta_helix"/>
    <property type="match status" value="1"/>
</dbReference>
<dbReference type="InterPro" id="IPR012334">
    <property type="entry name" value="Pectin_lyas_fold"/>
</dbReference>
<dbReference type="OrthoDB" id="226690at2"/>
<dbReference type="InterPro" id="IPR011050">
    <property type="entry name" value="Pectin_lyase_fold/virulence"/>
</dbReference>
<feature type="compositionally biased region" description="Basic and acidic residues" evidence="1">
    <location>
        <begin position="366"/>
        <end position="379"/>
    </location>
</feature>
<dbReference type="InterPro" id="IPR013783">
    <property type="entry name" value="Ig-like_fold"/>
</dbReference>
<dbReference type="Gene3D" id="2.160.20.10">
    <property type="entry name" value="Single-stranded right-handed beta-helix, Pectin lyase-like"/>
    <property type="match status" value="1"/>
</dbReference>
<dbReference type="STRING" id="47871.GA0070608_1782"/>
<dbReference type="SUPFAM" id="SSF49299">
    <property type="entry name" value="PKD domain"/>
    <property type="match status" value="1"/>
</dbReference>
<feature type="compositionally biased region" description="Basic and acidic residues" evidence="1">
    <location>
        <begin position="389"/>
        <end position="401"/>
    </location>
</feature>
<reference evidence="5 7" key="2">
    <citation type="submission" date="2022-10" db="EMBL/GenBank/DDBJ databases">
        <title>The complete genomes of actinobacterial strains from the NBC collection.</title>
        <authorList>
            <person name="Joergensen T.S."/>
            <person name="Alvarez Arevalo M."/>
            <person name="Sterndorff E.B."/>
            <person name="Faurdal D."/>
            <person name="Vuksanovic O."/>
            <person name="Mourched A.-S."/>
            <person name="Charusanti P."/>
            <person name="Shaw S."/>
            <person name="Blin K."/>
            <person name="Weber T."/>
        </authorList>
    </citation>
    <scope>NUCLEOTIDE SEQUENCE [LARGE SCALE GENOMIC DNA]</scope>
    <source>
        <strain evidence="5 7">NBC 01809</strain>
    </source>
</reference>
<dbReference type="GO" id="GO:0007163">
    <property type="term" value="P:establishment or maintenance of cell polarity"/>
    <property type="evidence" value="ECO:0007669"/>
    <property type="project" value="TreeGrafter"/>
</dbReference>
<gene>
    <name evidence="4" type="ORF">GA0070608_1782</name>
    <name evidence="5" type="ORF">OIE14_12390</name>
</gene>
<accession>A0A1C6UTA3</accession>
<dbReference type="RefSeq" id="WP_091624778.1">
    <property type="nucleotide sequence ID" value="NZ_CP109071.1"/>
</dbReference>
<dbReference type="InterPro" id="IPR022409">
    <property type="entry name" value="PKD/Chitinase_dom"/>
</dbReference>
<dbReference type="GO" id="GO:0005737">
    <property type="term" value="C:cytoplasm"/>
    <property type="evidence" value="ECO:0007669"/>
    <property type="project" value="TreeGrafter"/>
</dbReference>
<dbReference type="Proteomes" id="UP000199343">
    <property type="component" value="Unassembled WGS sequence"/>
</dbReference>
<dbReference type="Gene3D" id="2.60.40.10">
    <property type="entry name" value="Immunoglobulins"/>
    <property type="match status" value="1"/>
</dbReference>
<keyword evidence="7" id="KW-1185">Reference proteome</keyword>
<name>A0A1C6UTA3_9ACTN</name>
<dbReference type="InterPro" id="IPR035986">
    <property type="entry name" value="PKD_dom_sf"/>
</dbReference>
<dbReference type="CDD" id="cd00146">
    <property type="entry name" value="PKD"/>
    <property type="match status" value="1"/>
</dbReference>
<feature type="domain" description="PKD" evidence="3">
    <location>
        <begin position="453"/>
        <end position="514"/>
    </location>
</feature>
<evidence type="ECO:0000259" key="3">
    <source>
        <dbReference type="PROSITE" id="PS50093"/>
    </source>
</evidence>
<evidence type="ECO:0000313" key="4">
    <source>
        <dbReference type="EMBL" id="SCL57198.1"/>
    </source>
</evidence>
<dbReference type="PROSITE" id="PS50093">
    <property type="entry name" value="PKD"/>
    <property type="match status" value="1"/>
</dbReference>
<dbReference type="PANTHER" id="PTHR10551:SF9">
    <property type="entry name" value="FASCIN-2"/>
    <property type="match status" value="1"/>
</dbReference>
<dbReference type="GO" id="GO:0005975">
    <property type="term" value="P:carbohydrate metabolic process"/>
    <property type="evidence" value="ECO:0007669"/>
    <property type="project" value="UniProtKB-ARBA"/>
</dbReference>
<dbReference type="EMBL" id="CP109071">
    <property type="protein sequence ID" value="WSA34777.1"/>
    <property type="molecule type" value="Genomic_DNA"/>
</dbReference>
<dbReference type="GO" id="GO:0051017">
    <property type="term" value="P:actin filament bundle assembly"/>
    <property type="evidence" value="ECO:0007669"/>
    <property type="project" value="TreeGrafter"/>
</dbReference>
<reference evidence="4 6" key="1">
    <citation type="submission" date="2016-06" db="EMBL/GenBank/DDBJ databases">
        <authorList>
            <person name="Kjaerup R.B."/>
            <person name="Dalgaard T.S."/>
            <person name="Juul-Madsen H.R."/>
        </authorList>
    </citation>
    <scope>NUCLEOTIDE SEQUENCE [LARGE SCALE GENOMIC DNA]</scope>
    <source>
        <strain evidence="4 6">DSM 43363</strain>
    </source>
</reference>
<evidence type="ECO:0000256" key="2">
    <source>
        <dbReference type="SAM" id="SignalP"/>
    </source>
</evidence>
<dbReference type="SUPFAM" id="SSF51126">
    <property type="entry name" value="Pectin lyase-like"/>
    <property type="match status" value="1"/>
</dbReference>
<dbReference type="InterPro" id="IPR039448">
    <property type="entry name" value="Beta_helix"/>
</dbReference>
<dbReference type="Gene3D" id="2.80.10.50">
    <property type="match status" value="2"/>
</dbReference>
<organism evidence="4 6">
    <name type="scientific">Micromonospora peucetia</name>
    <dbReference type="NCBI Taxonomy" id="47871"/>
    <lineage>
        <taxon>Bacteria</taxon>
        <taxon>Bacillati</taxon>
        <taxon>Actinomycetota</taxon>
        <taxon>Actinomycetes</taxon>
        <taxon>Micromonosporales</taxon>
        <taxon>Micromonosporaceae</taxon>
        <taxon>Micromonospora</taxon>
    </lineage>
</organism>
<dbReference type="InterPro" id="IPR000601">
    <property type="entry name" value="PKD_dom"/>
</dbReference>
<feature type="chain" id="PRO_5008748033" evidence="2">
    <location>
        <begin position="28"/>
        <end position="769"/>
    </location>
</feature>
<dbReference type="CDD" id="cd00257">
    <property type="entry name" value="beta-trefoil_FSCN-like"/>
    <property type="match status" value="3"/>
</dbReference>
<evidence type="ECO:0000313" key="7">
    <source>
        <dbReference type="Proteomes" id="UP001334804"/>
    </source>
</evidence>
<dbReference type="InterPro" id="IPR010431">
    <property type="entry name" value="Fascin"/>
</dbReference>
<dbReference type="GO" id="GO:0051015">
    <property type="term" value="F:actin filament binding"/>
    <property type="evidence" value="ECO:0007669"/>
    <property type="project" value="InterPro"/>
</dbReference>
<proteinExistence type="predicted"/>
<dbReference type="GO" id="GO:0015629">
    <property type="term" value="C:actin cytoskeleton"/>
    <property type="evidence" value="ECO:0007669"/>
    <property type="project" value="TreeGrafter"/>
</dbReference>
<evidence type="ECO:0000313" key="5">
    <source>
        <dbReference type="EMBL" id="WSA34777.1"/>
    </source>
</evidence>
<protein>
    <submittedName>
        <fullName evidence="4">PKD domain-containing protein</fullName>
    </submittedName>
</protein>
<feature type="region of interest" description="Disordered" evidence="1">
    <location>
        <begin position="361"/>
        <end position="417"/>
    </location>
</feature>
<dbReference type="SMART" id="SM00710">
    <property type="entry name" value="PbH1"/>
    <property type="match status" value="5"/>
</dbReference>
<dbReference type="SUPFAM" id="SSF50405">
    <property type="entry name" value="Actin-crosslinking proteins"/>
    <property type="match status" value="2"/>
</dbReference>